<dbReference type="InterPro" id="IPR010619">
    <property type="entry name" value="ThrE-like_N"/>
</dbReference>
<organism evidence="9 10">
    <name type="scientific">Dokdonella koreensis DS-123</name>
    <dbReference type="NCBI Taxonomy" id="1300342"/>
    <lineage>
        <taxon>Bacteria</taxon>
        <taxon>Pseudomonadati</taxon>
        <taxon>Pseudomonadota</taxon>
        <taxon>Gammaproteobacteria</taxon>
        <taxon>Lysobacterales</taxon>
        <taxon>Rhodanobacteraceae</taxon>
        <taxon>Dokdonella</taxon>
    </lineage>
</organism>
<feature type="domain" description="Threonine/Serine exporter ThrE" evidence="8">
    <location>
        <begin position="288"/>
        <end position="408"/>
    </location>
</feature>
<dbReference type="STRING" id="1300342.I596_3107"/>
<evidence type="ECO:0000256" key="1">
    <source>
        <dbReference type="ARBA" id="ARBA00004141"/>
    </source>
</evidence>
<sequence>MYRNGLMPAEAALTTRIEFVVELARRLHEYGTAAPRLEDAINHVAARLGLDCNILSTPTSIVMSFSDRQRPGSLADVTQVVRLSPGEVNLERLCEVDEIADRVIDGQVDLVEGRRRLRDIGALRPSLPANLLLVAAYGVASACVAIILRTAWPAVATAGLIGLATGAIALGAASRPNIAAAFEAICALLATLVATAIAVYLVPIDVRAVVIASLIVLLPGLSLTTAVRELSSQHLISGTARMAGAMAILLKLAFGAVAATQLGALFGWMPPPMPAASVPVWAEWAAVVAAGLAFAAMFRSPGRYYPVVIAAVVLGYVCTRVGGIFVSAPFGVFLGGLMLGAASNVFARVWKRPGALLREPGIILLVPGSVGFRTLSFVLERDVMLGLDTAVTLLTLLIALVAGLLFGDLLVPPRRKL</sequence>
<evidence type="ECO:0000256" key="6">
    <source>
        <dbReference type="SAM" id="Phobius"/>
    </source>
</evidence>
<feature type="transmembrane region" description="Helical" evidence="6">
    <location>
        <begin position="127"/>
        <end position="148"/>
    </location>
</feature>
<evidence type="ECO:0000256" key="5">
    <source>
        <dbReference type="ARBA" id="ARBA00034125"/>
    </source>
</evidence>
<dbReference type="PANTHER" id="PTHR31082">
    <property type="entry name" value="PHEROMONE-REGULATED MEMBRANE PROTEIN 10"/>
    <property type="match status" value="1"/>
</dbReference>
<comment type="similarity">
    <text evidence="5">Belongs to the ThrE exporter (TC 2.A.79) family.</text>
</comment>
<dbReference type="EMBL" id="CP015249">
    <property type="protein sequence ID" value="ANB19098.1"/>
    <property type="molecule type" value="Genomic_DNA"/>
</dbReference>
<proteinExistence type="inferred from homology"/>
<dbReference type="InterPro" id="IPR024528">
    <property type="entry name" value="ThrE_2"/>
</dbReference>
<feature type="transmembrane region" description="Helical" evidence="6">
    <location>
        <begin position="180"/>
        <end position="202"/>
    </location>
</feature>
<evidence type="ECO:0000259" key="7">
    <source>
        <dbReference type="Pfam" id="PF06738"/>
    </source>
</evidence>
<evidence type="ECO:0000256" key="4">
    <source>
        <dbReference type="ARBA" id="ARBA00023136"/>
    </source>
</evidence>
<feature type="transmembrane region" description="Helical" evidence="6">
    <location>
        <begin position="332"/>
        <end position="350"/>
    </location>
</feature>
<evidence type="ECO:0000259" key="8">
    <source>
        <dbReference type="Pfam" id="PF12821"/>
    </source>
</evidence>
<dbReference type="Proteomes" id="UP000076830">
    <property type="component" value="Chromosome"/>
</dbReference>
<protein>
    <submittedName>
        <fullName evidence="9">DUF1212 domain containing protein</fullName>
    </submittedName>
</protein>
<dbReference type="GO" id="GO:0022857">
    <property type="term" value="F:transmembrane transporter activity"/>
    <property type="evidence" value="ECO:0007669"/>
    <property type="project" value="InterPro"/>
</dbReference>
<feature type="domain" description="Threonine/serine exporter-like N-terminal" evidence="7">
    <location>
        <begin position="19"/>
        <end position="262"/>
    </location>
</feature>
<evidence type="ECO:0000256" key="2">
    <source>
        <dbReference type="ARBA" id="ARBA00022692"/>
    </source>
</evidence>
<feature type="transmembrane region" description="Helical" evidence="6">
    <location>
        <begin position="208"/>
        <end position="227"/>
    </location>
</feature>
<keyword evidence="4 6" id="KW-0472">Membrane</keyword>
<dbReference type="PATRIC" id="fig|1300342.3.peg.3034"/>
<keyword evidence="2 6" id="KW-0812">Transmembrane</keyword>
<dbReference type="PANTHER" id="PTHR31082:SF4">
    <property type="entry name" value="PHEROMONE-REGULATED MEMBRANE PROTEIN 10"/>
    <property type="match status" value="1"/>
</dbReference>
<feature type="transmembrane region" description="Helical" evidence="6">
    <location>
        <begin position="305"/>
        <end position="326"/>
    </location>
</feature>
<gene>
    <name evidence="9" type="ORF">I596_3107</name>
</gene>
<evidence type="ECO:0000313" key="9">
    <source>
        <dbReference type="EMBL" id="ANB19098.1"/>
    </source>
</evidence>
<keyword evidence="10" id="KW-1185">Reference proteome</keyword>
<comment type="subcellular location">
    <subcellularLocation>
        <location evidence="1">Membrane</location>
        <topology evidence="1">Multi-pass membrane protein</topology>
    </subcellularLocation>
</comment>
<dbReference type="Pfam" id="PF06738">
    <property type="entry name" value="ThrE"/>
    <property type="match status" value="1"/>
</dbReference>
<feature type="transmembrane region" description="Helical" evidence="6">
    <location>
        <begin position="154"/>
        <end position="173"/>
    </location>
</feature>
<name>A0A160DWR9_9GAMM</name>
<feature type="transmembrane region" description="Helical" evidence="6">
    <location>
        <begin position="391"/>
        <end position="411"/>
    </location>
</feature>
<dbReference type="OrthoDB" id="1490274at2"/>
<feature type="transmembrane region" description="Helical" evidence="6">
    <location>
        <begin position="281"/>
        <end position="298"/>
    </location>
</feature>
<dbReference type="Pfam" id="PF12821">
    <property type="entry name" value="ThrE_2"/>
    <property type="match status" value="1"/>
</dbReference>
<dbReference type="InterPro" id="IPR051361">
    <property type="entry name" value="ThrE/Ser_Exporter"/>
</dbReference>
<reference evidence="9 10" key="1">
    <citation type="submission" date="2016-04" db="EMBL/GenBank/DDBJ databases">
        <title>Complete genome sequence of Dokdonella koreensis DS-123T.</title>
        <authorList>
            <person name="Kim J.F."/>
            <person name="Lee H."/>
            <person name="Kwak M.-J."/>
        </authorList>
    </citation>
    <scope>NUCLEOTIDE SEQUENCE [LARGE SCALE GENOMIC DNA]</scope>
    <source>
        <strain evidence="9 10">DS-123</strain>
    </source>
</reference>
<feature type="transmembrane region" description="Helical" evidence="6">
    <location>
        <begin position="248"/>
        <end position="269"/>
    </location>
</feature>
<evidence type="ECO:0000313" key="10">
    <source>
        <dbReference type="Proteomes" id="UP000076830"/>
    </source>
</evidence>
<dbReference type="KEGG" id="dko:I596_3107"/>
<evidence type="ECO:0000256" key="3">
    <source>
        <dbReference type="ARBA" id="ARBA00022989"/>
    </source>
</evidence>
<dbReference type="GO" id="GO:0016020">
    <property type="term" value="C:membrane"/>
    <property type="evidence" value="ECO:0007669"/>
    <property type="project" value="UniProtKB-SubCell"/>
</dbReference>
<keyword evidence="3 6" id="KW-1133">Transmembrane helix</keyword>
<dbReference type="AlphaFoldDB" id="A0A160DWR9"/>
<feature type="transmembrane region" description="Helical" evidence="6">
    <location>
        <begin position="362"/>
        <end position="379"/>
    </location>
</feature>
<accession>A0A160DWR9</accession>